<accession>A0ABR4BUC7</accession>
<gene>
    <name evidence="6" type="ORF">VTL71DRAFT_7517</name>
</gene>
<evidence type="ECO:0000259" key="5">
    <source>
        <dbReference type="PROSITE" id="PS50941"/>
    </source>
</evidence>
<protein>
    <recommendedName>
        <fullName evidence="5">Chitin-binding type-1 domain-containing protein</fullName>
    </recommendedName>
</protein>
<evidence type="ECO:0000313" key="7">
    <source>
        <dbReference type="Proteomes" id="UP001595075"/>
    </source>
</evidence>
<sequence>MQFSKLLSLISLITLFSVAFGHMEMSDPAPFRGKKNPNSNPNTIDYSMTTPLSTSAGQMCKGYQTDFADPKLGKATGTYPQGSDQKATIIGGAAHDGGSCQISLSPDGVSDFVVIKSIMGKCVGPDGFQIPFTVPADAPLGRQVLSWSWIPHSSGTGEFYQNCAAIEITAGSGPAPAVAFSSRPAMFVANIGNGCTTKGSSDPRYPNPGPDSTGTGDEGTMIGNCGASTGAAPPAGKAPEAAPSSVVIIPVSSATSASSVAVGGSVSTTSKFSFASTTAAPPLPTLVTVTLSSSAPASPTSAVSSVASGGSTPVASSSAPLSTGTLEISTDGTCKDKKCPGTACCSSASFCGSSPLHCGVGCQSAFGSCSGNSTIKARGLSGRIPWN</sequence>
<feature type="region of interest" description="Disordered" evidence="3">
    <location>
        <begin position="198"/>
        <end position="221"/>
    </location>
</feature>
<keyword evidence="2" id="KW-1015">Disulfide bond</keyword>
<comment type="caution">
    <text evidence="2">Lacks conserved residue(s) required for the propagation of feature annotation.</text>
</comment>
<dbReference type="Proteomes" id="UP001595075">
    <property type="component" value="Unassembled WGS sequence"/>
</dbReference>
<feature type="signal peptide" evidence="4">
    <location>
        <begin position="1"/>
        <end position="21"/>
    </location>
</feature>
<reference evidence="6 7" key="1">
    <citation type="journal article" date="2024" name="Commun. Biol.">
        <title>Comparative genomic analysis of thermophilic fungi reveals convergent evolutionary adaptations and gene losses.</title>
        <authorList>
            <person name="Steindorff A.S."/>
            <person name="Aguilar-Pontes M.V."/>
            <person name="Robinson A.J."/>
            <person name="Andreopoulos B."/>
            <person name="LaButti K."/>
            <person name="Kuo A."/>
            <person name="Mondo S."/>
            <person name="Riley R."/>
            <person name="Otillar R."/>
            <person name="Haridas S."/>
            <person name="Lipzen A."/>
            <person name="Grimwood J."/>
            <person name="Schmutz J."/>
            <person name="Clum A."/>
            <person name="Reid I.D."/>
            <person name="Moisan M.C."/>
            <person name="Butler G."/>
            <person name="Nguyen T.T.M."/>
            <person name="Dewar K."/>
            <person name="Conant G."/>
            <person name="Drula E."/>
            <person name="Henrissat B."/>
            <person name="Hansel C."/>
            <person name="Singer S."/>
            <person name="Hutchinson M.I."/>
            <person name="de Vries R.P."/>
            <person name="Natvig D.O."/>
            <person name="Powell A.J."/>
            <person name="Tsang A."/>
            <person name="Grigoriev I.V."/>
        </authorList>
    </citation>
    <scope>NUCLEOTIDE SEQUENCE [LARGE SCALE GENOMIC DNA]</scope>
    <source>
        <strain evidence="6 7">CBS 494.80</strain>
    </source>
</reference>
<feature type="disulfide bond" evidence="2">
    <location>
        <begin position="339"/>
        <end position="351"/>
    </location>
</feature>
<evidence type="ECO:0000313" key="6">
    <source>
        <dbReference type="EMBL" id="KAL2061244.1"/>
    </source>
</evidence>
<evidence type="ECO:0000256" key="3">
    <source>
        <dbReference type="SAM" id="MobiDB-lite"/>
    </source>
</evidence>
<evidence type="ECO:0000256" key="4">
    <source>
        <dbReference type="SAM" id="SignalP"/>
    </source>
</evidence>
<feature type="domain" description="Chitin-binding type-1" evidence="5">
    <location>
        <begin position="331"/>
        <end position="371"/>
    </location>
</feature>
<feature type="chain" id="PRO_5045952244" description="Chitin-binding type-1 domain-containing protein" evidence="4">
    <location>
        <begin position="22"/>
        <end position="387"/>
    </location>
</feature>
<feature type="region of interest" description="Disordered" evidence="3">
    <location>
        <begin position="298"/>
        <end position="322"/>
    </location>
</feature>
<dbReference type="EMBL" id="JAZHXI010000019">
    <property type="protein sequence ID" value="KAL2061244.1"/>
    <property type="molecule type" value="Genomic_DNA"/>
</dbReference>
<evidence type="ECO:0000256" key="2">
    <source>
        <dbReference type="PROSITE-ProRule" id="PRU00261"/>
    </source>
</evidence>
<feature type="compositionally biased region" description="Low complexity" evidence="3">
    <location>
        <begin position="298"/>
        <end position="320"/>
    </location>
</feature>
<dbReference type="InterPro" id="IPR036861">
    <property type="entry name" value="Endochitinase-like_sf"/>
</dbReference>
<dbReference type="Gene3D" id="2.70.50.70">
    <property type="match status" value="1"/>
</dbReference>
<name>A0ABR4BUC7_9HELO</name>
<keyword evidence="4" id="KW-0732">Signal</keyword>
<keyword evidence="1 2" id="KW-0147">Chitin-binding</keyword>
<organism evidence="6 7">
    <name type="scientific">Oculimacula yallundae</name>
    <dbReference type="NCBI Taxonomy" id="86028"/>
    <lineage>
        <taxon>Eukaryota</taxon>
        <taxon>Fungi</taxon>
        <taxon>Dikarya</taxon>
        <taxon>Ascomycota</taxon>
        <taxon>Pezizomycotina</taxon>
        <taxon>Leotiomycetes</taxon>
        <taxon>Helotiales</taxon>
        <taxon>Ploettnerulaceae</taxon>
        <taxon>Oculimacula</taxon>
    </lineage>
</organism>
<evidence type="ECO:0000256" key="1">
    <source>
        <dbReference type="ARBA" id="ARBA00022669"/>
    </source>
</evidence>
<dbReference type="PROSITE" id="PS50941">
    <property type="entry name" value="CHIT_BIND_I_2"/>
    <property type="match status" value="1"/>
</dbReference>
<keyword evidence="7" id="KW-1185">Reference proteome</keyword>
<dbReference type="PANTHER" id="PTHR36182">
    <property type="entry name" value="PROTEIN, PUTATIVE (AFU_ORTHOLOGUE AFUA_6G10930)-RELATED"/>
    <property type="match status" value="1"/>
</dbReference>
<dbReference type="Gene3D" id="3.30.60.10">
    <property type="entry name" value="Endochitinase-like"/>
    <property type="match status" value="1"/>
</dbReference>
<dbReference type="SUPFAM" id="SSF57016">
    <property type="entry name" value="Plant lectins/antimicrobial peptides"/>
    <property type="match status" value="1"/>
</dbReference>
<proteinExistence type="predicted"/>
<dbReference type="PANTHER" id="PTHR36182:SF1">
    <property type="entry name" value="PROTEIN, PUTATIVE (AFU_ORTHOLOGUE AFUA_6G10930)-RELATED"/>
    <property type="match status" value="1"/>
</dbReference>
<dbReference type="InterPro" id="IPR001002">
    <property type="entry name" value="Chitin-bd_1"/>
</dbReference>
<comment type="caution">
    <text evidence="6">The sequence shown here is derived from an EMBL/GenBank/DDBJ whole genome shotgun (WGS) entry which is preliminary data.</text>
</comment>
<feature type="disulfide bond" evidence="2">
    <location>
        <begin position="344"/>
        <end position="358"/>
    </location>
</feature>